<dbReference type="SUPFAM" id="SSF50156">
    <property type="entry name" value="PDZ domain-like"/>
    <property type="match status" value="1"/>
</dbReference>
<dbReference type="GeneID" id="40328595"/>
<feature type="region of interest" description="Disordered" evidence="1">
    <location>
        <begin position="65"/>
        <end position="95"/>
    </location>
</feature>
<protein>
    <submittedName>
        <fullName evidence="3">Phospholipase C, delta</fullName>
        <ecNumber evidence="3">3.1.4.-</ecNumber>
    </submittedName>
</protein>
<dbReference type="InterPro" id="IPR036034">
    <property type="entry name" value="PDZ_sf"/>
</dbReference>
<sequence>MVHLRTSSFCGLSVCLSGPPALLNPCLSCLILFFCPGVDSKLVYTSSSAWEVASMGCAQSKVAQARVPRHSPGTPKKRLHSPRRNAGNGGFAMSPRNCEQQANAERYLRLILEGADNVLGGGFRFNSAAEGQQVALTFLNSCVEVTRTRFRLTTGVIVDTIEGIAAEEKLKTILSTLPYLRENCVDEGFSRLLYDWLETNSGSSATAEVVAAERPAGKAKHENKNNHTATGFSNILVTHLLSATAIPAIDIFSKFAQGRESMTEKEYGNFLRETQHSELTDSQVKEKYNLRFGGAIHRYNFNTYFGSFITNSALDPMRTADVWQDMTQPLTRYSVNIARIESETDLNRALVDSSRAFLLNLKKDEKGVLCSGSCPIRTILESIQTRGFATNSYPIVLCLPPVNPISVELGNELAFTMKDFSSLFAKGLMFEGSILSDPKFSPAALRKKVLLMGYQSRLKPFVGCYVADLNRESLGVRVTEVVEGTPAAKAGLAKDDWLTHFNGEAIPNKQTLRERLAKLRLGEEFFLRKENLEDIKIVVGGRVDVGDTNVSAELSEILFLKYTEGKGDKPWETQVFSEESIKDPKLMREDLDDHFALFSSEGTTVNADNIKTATKLGVQFIDTGSVQEAQIWAHGRFVDNGGSGYLIKSDAAAKATVGVTVEVIAGLQDMKGACLKNGRVRIYGTGSARIDGNRFNFKDCNDASVAVLDCEFAHDGGFFSFVAAFPLGLLRSGYRVLPMQQIGGPRKLGVSKLGAYCFIRRNE</sequence>
<dbReference type="Pfam" id="PF13180">
    <property type="entry name" value="PDZ_2"/>
    <property type="match status" value="1"/>
</dbReference>
<name>A0A3R7MG69_TRYRA</name>
<evidence type="ECO:0000259" key="2">
    <source>
        <dbReference type="SMART" id="SM00148"/>
    </source>
</evidence>
<dbReference type="SMART" id="SM00148">
    <property type="entry name" value="PLCXc"/>
    <property type="match status" value="1"/>
</dbReference>
<dbReference type="EMBL" id="MKGL01000139">
    <property type="protein sequence ID" value="RNF05251.1"/>
    <property type="molecule type" value="Genomic_DNA"/>
</dbReference>
<dbReference type="InterPro" id="IPR001478">
    <property type="entry name" value="PDZ"/>
</dbReference>
<dbReference type="SUPFAM" id="SSF51695">
    <property type="entry name" value="PLC-like phosphodiesterases"/>
    <property type="match status" value="1"/>
</dbReference>
<reference evidence="3 4" key="1">
    <citation type="journal article" date="2018" name="BMC Genomics">
        <title>Genomic comparison of Trypanosoma conorhini and Trypanosoma rangeli to Trypanosoma cruzi strains of high and low virulence.</title>
        <authorList>
            <person name="Bradwell K.R."/>
            <person name="Koparde V.N."/>
            <person name="Matveyev A.V."/>
            <person name="Serrano M.G."/>
            <person name="Alves J.M."/>
            <person name="Parikh H."/>
            <person name="Huang B."/>
            <person name="Lee V."/>
            <person name="Espinosa-Alvarez O."/>
            <person name="Ortiz P.A."/>
            <person name="Costa-Martins A.G."/>
            <person name="Teixeira M.M."/>
            <person name="Buck G.A."/>
        </authorList>
    </citation>
    <scope>NUCLEOTIDE SEQUENCE [LARGE SCALE GENOMIC DNA]</scope>
    <source>
        <strain evidence="3 4">AM80</strain>
    </source>
</reference>
<proteinExistence type="predicted"/>
<gene>
    <name evidence="3" type="ORF">TraAM80_04662</name>
</gene>
<organism evidence="3 4">
    <name type="scientific">Trypanosoma rangeli</name>
    <dbReference type="NCBI Taxonomy" id="5698"/>
    <lineage>
        <taxon>Eukaryota</taxon>
        <taxon>Discoba</taxon>
        <taxon>Euglenozoa</taxon>
        <taxon>Kinetoplastea</taxon>
        <taxon>Metakinetoplastina</taxon>
        <taxon>Trypanosomatida</taxon>
        <taxon>Trypanosomatidae</taxon>
        <taxon>Trypanosoma</taxon>
        <taxon>Herpetosoma</taxon>
    </lineage>
</organism>
<keyword evidence="4" id="KW-1185">Reference proteome</keyword>
<dbReference type="InterPro" id="IPR017946">
    <property type="entry name" value="PLC-like_Pdiesterase_TIM-brl"/>
</dbReference>
<dbReference type="Gene3D" id="3.20.20.190">
    <property type="entry name" value="Phosphatidylinositol (PI) phosphodiesterase"/>
    <property type="match status" value="1"/>
</dbReference>
<dbReference type="GO" id="GO:0006629">
    <property type="term" value="P:lipid metabolic process"/>
    <property type="evidence" value="ECO:0007669"/>
    <property type="project" value="InterPro"/>
</dbReference>
<evidence type="ECO:0000313" key="4">
    <source>
        <dbReference type="Proteomes" id="UP000283634"/>
    </source>
</evidence>
<dbReference type="Gene3D" id="2.30.42.10">
    <property type="match status" value="1"/>
</dbReference>
<dbReference type="InterPro" id="IPR000909">
    <property type="entry name" value="PLipase_C_PInositol-sp_X_dom"/>
</dbReference>
<dbReference type="Proteomes" id="UP000283634">
    <property type="component" value="Unassembled WGS sequence"/>
</dbReference>
<dbReference type="OrthoDB" id="269822at2759"/>
<evidence type="ECO:0000256" key="1">
    <source>
        <dbReference type="SAM" id="MobiDB-lite"/>
    </source>
</evidence>
<dbReference type="FunFam" id="2.30.42.10:FF:000271">
    <property type="entry name" value="Pdz domain containing protein, putative"/>
    <property type="match status" value="1"/>
</dbReference>
<evidence type="ECO:0000313" key="3">
    <source>
        <dbReference type="EMBL" id="RNF05251.1"/>
    </source>
</evidence>
<feature type="domain" description="Phosphatidylinositol-specific phospholipase C X" evidence="2">
    <location>
        <begin position="324"/>
        <end position="454"/>
    </location>
</feature>
<dbReference type="AlphaFoldDB" id="A0A3R7MG69"/>
<dbReference type="GO" id="GO:0008081">
    <property type="term" value="F:phosphoric diester hydrolase activity"/>
    <property type="evidence" value="ECO:0007669"/>
    <property type="project" value="InterPro"/>
</dbReference>
<dbReference type="VEuPathDB" id="TriTrypDB:TRSC58_02044"/>
<dbReference type="OMA" id="AKGLMFE"/>
<dbReference type="EC" id="3.1.4.-" evidence="3"/>
<comment type="caution">
    <text evidence="3">The sequence shown here is derived from an EMBL/GenBank/DDBJ whole genome shotgun (WGS) entry which is preliminary data.</text>
</comment>
<accession>A0A3R7MG69</accession>
<dbReference type="RefSeq" id="XP_029238567.1">
    <property type="nucleotide sequence ID" value="XM_029381582.1"/>
</dbReference>
<keyword evidence="3" id="KW-0378">Hydrolase</keyword>